<accession>A0A3A3GG25</accession>
<dbReference type="Pfam" id="PF13276">
    <property type="entry name" value="HTH_21"/>
    <property type="match status" value="1"/>
</dbReference>
<evidence type="ECO:0000313" key="3">
    <source>
        <dbReference type="Proteomes" id="UP000266177"/>
    </source>
</evidence>
<dbReference type="PANTHER" id="PTHR46889:SF4">
    <property type="entry name" value="TRANSPOSASE INSO FOR INSERTION SEQUENCE ELEMENT IS911B-RELATED"/>
    <property type="match status" value="1"/>
</dbReference>
<evidence type="ECO:0000313" key="2">
    <source>
        <dbReference type="EMBL" id="RJG22100.1"/>
    </source>
</evidence>
<dbReference type="InterPro" id="IPR025948">
    <property type="entry name" value="HTH-like_dom"/>
</dbReference>
<dbReference type="InterPro" id="IPR050900">
    <property type="entry name" value="Transposase_IS3/IS150/IS904"/>
</dbReference>
<dbReference type="EMBL" id="QYZD01000018">
    <property type="protein sequence ID" value="RJG22100.1"/>
    <property type="molecule type" value="Genomic_DNA"/>
</dbReference>
<reference evidence="2 3" key="1">
    <citation type="submission" date="2018-09" db="EMBL/GenBank/DDBJ databases">
        <title>Paenibacillus SK2017-BO5.</title>
        <authorList>
            <person name="Piskunova J.V."/>
            <person name="Dubiley S.A."/>
            <person name="Severinov K.V."/>
        </authorList>
    </citation>
    <scope>NUCLEOTIDE SEQUENCE [LARGE SCALE GENOMIC DNA]</scope>
    <source>
        <strain evidence="2 3">BO5</strain>
    </source>
</reference>
<sequence length="62" mass="7441">MCSLFGVSKSGYYEWTKRKESNRSKRRKQLEKLIRRLFLDSRQLYGSPKIWNALKHQGVHIS</sequence>
<dbReference type="AlphaFoldDB" id="A0A3A3GG25"/>
<feature type="domain" description="HTH-like" evidence="1">
    <location>
        <begin position="26"/>
        <end position="62"/>
    </location>
</feature>
<name>A0A3A3GG25_PANTH</name>
<evidence type="ECO:0000259" key="1">
    <source>
        <dbReference type="Pfam" id="PF13276"/>
    </source>
</evidence>
<organism evidence="2 3">
    <name type="scientific">Paenibacillus thiaminolyticus</name>
    <name type="common">Bacillus thiaminolyticus</name>
    <dbReference type="NCBI Taxonomy" id="49283"/>
    <lineage>
        <taxon>Bacteria</taxon>
        <taxon>Bacillati</taxon>
        <taxon>Bacillota</taxon>
        <taxon>Bacilli</taxon>
        <taxon>Bacillales</taxon>
        <taxon>Paenibacillaceae</taxon>
        <taxon>Paenibacillus</taxon>
    </lineage>
</organism>
<proteinExistence type="predicted"/>
<dbReference type="Proteomes" id="UP000266177">
    <property type="component" value="Unassembled WGS sequence"/>
</dbReference>
<comment type="caution">
    <text evidence="2">The sequence shown here is derived from an EMBL/GenBank/DDBJ whole genome shotgun (WGS) entry which is preliminary data.</text>
</comment>
<dbReference type="RefSeq" id="WP_119794993.1">
    <property type="nucleotide sequence ID" value="NZ_QYZD01000018.1"/>
</dbReference>
<dbReference type="PANTHER" id="PTHR46889">
    <property type="entry name" value="TRANSPOSASE INSF FOR INSERTION SEQUENCE IS3B-RELATED"/>
    <property type="match status" value="1"/>
</dbReference>
<gene>
    <name evidence="2" type="ORF">DQX05_18520</name>
</gene>
<protein>
    <recommendedName>
        <fullName evidence="1">HTH-like domain-containing protein</fullName>
    </recommendedName>
</protein>